<sequence length="387" mass="40901">MRHIAHSLSILLALGAATGFTTSASADDVPPKAQQASRHLPAPATSPPKARPSDSSSVRDHVRRGQRARNAGRWIEAHAAYKAAFEAADPTTSTERERAEIAGELGLCEVALHRYRDAAEHLAKSLEQRETLPEALARRFEAGQRDAAKRVATLVLAVDPPDAEVLIDGERIGRTARTYTLFFEPGNHMVRARAPGHAGGFQSFLAVAGAEHGITMELPLASAGSAKETAPVSPKETPKAVSSSPAVRGRPPSPWTSWPGTLRTAGIGLTLATGSLGAVFMVRARNADGDLHERNARLDAAGVSQGACRETPKPSWCSELTALRRERDLFAGLGTAMVVTSGVVGAATLASFFTDFSFLQAQPTKARLALVPTVTPAQAGIMAYGAW</sequence>
<evidence type="ECO:0000313" key="4">
    <source>
        <dbReference type="EMBL" id="KYF93552.1"/>
    </source>
</evidence>
<proteinExistence type="predicted"/>
<dbReference type="AlphaFoldDB" id="A0A150SM90"/>
<dbReference type="EMBL" id="JEMB01000806">
    <property type="protein sequence ID" value="KYF93552.1"/>
    <property type="molecule type" value="Genomic_DNA"/>
</dbReference>
<organism evidence="4 5">
    <name type="scientific">Sorangium cellulosum</name>
    <name type="common">Polyangium cellulosum</name>
    <dbReference type="NCBI Taxonomy" id="56"/>
    <lineage>
        <taxon>Bacteria</taxon>
        <taxon>Pseudomonadati</taxon>
        <taxon>Myxococcota</taxon>
        <taxon>Polyangia</taxon>
        <taxon>Polyangiales</taxon>
        <taxon>Polyangiaceae</taxon>
        <taxon>Sorangium</taxon>
    </lineage>
</organism>
<reference evidence="4 5" key="1">
    <citation type="submission" date="2014-02" db="EMBL/GenBank/DDBJ databases">
        <title>The small core and large imbalanced accessory genome model reveals a collaborative survival strategy of Sorangium cellulosum strains in nature.</title>
        <authorList>
            <person name="Han K."/>
            <person name="Peng R."/>
            <person name="Blom J."/>
            <person name="Li Y.-Z."/>
        </authorList>
    </citation>
    <scope>NUCLEOTIDE SEQUENCE [LARGE SCALE GENOMIC DNA]</scope>
    <source>
        <strain evidence="4 5">So0011-07</strain>
    </source>
</reference>
<feature type="region of interest" description="Disordered" evidence="1">
    <location>
        <begin position="223"/>
        <end position="259"/>
    </location>
</feature>
<dbReference type="Gene3D" id="1.25.40.10">
    <property type="entry name" value="Tetratricopeptide repeat domain"/>
    <property type="match status" value="1"/>
</dbReference>
<protein>
    <recommendedName>
        <fullName evidence="3">PEGA domain-containing protein</fullName>
    </recommendedName>
</protein>
<evidence type="ECO:0000313" key="5">
    <source>
        <dbReference type="Proteomes" id="UP000075635"/>
    </source>
</evidence>
<dbReference type="InterPro" id="IPR013229">
    <property type="entry name" value="PEGA"/>
</dbReference>
<dbReference type="SUPFAM" id="SSF48452">
    <property type="entry name" value="TPR-like"/>
    <property type="match status" value="1"/>
</dbReference>
<dbReference type="Pfam" id="PF08308">
    <property type="entry name" value="PEGA"/>
    <property type="match status" value="1"/>
</dbReference>
<dbReference type="InterPro" id="IPR011990">
    <property type="entry name" value="TPR-like_helical_dom_sf"/>
</dbReference>
<evidence type="ECO:0000256" key="2">
    <source>
        <dbReference type="SAM" id="SignalP"/>
    </source>
</evidence>
<feature type="domain" description="PEGA" evidence="3">
    <location>
        <begin position="153"/>
        <end position="198"/>
    </location>
</feature>
<evidence type="ECO:0000259" key="3">
    <source>
        <dbReference type="Pfam" id="PF08308"/>
    </source>
</evidence>
<dbReference type="Proteomes" id="UP000075635">
    <property type="component" value="Unassembled WGS sequence"/>
</dbReference>
<accession>A0A150SM90</accession>
<feature type="signal peptide" evidence="2">
    <location>
        <begin position="1"/>
        <end position="26"/>
    </location>
</feature>
<gene>
    <name evidence="4" type="ORF">BE17_32715</name>
</gene>
<comment type="caution">
    <text evidence="4">The sequence shown here is derived from an EMBL/GenBank/DDBJ whole genome shotgun (WGS) entry which is preliminary data.</text>
</comment>
<keyword evidence="2" id="KW-0732">Signal</keyword>
<evidence type="ECO:0000256" key="1">
    <source>
        <dbReference type="SAM" id="MobiDB-lite"/>
    </source>
</evidence>
<feature type="chain" id="PRO_5007568760" description="PEGA domain-containing protein" evidence="2">
    <location>
        <begin position="27"/>
        <end position="387"/>
    </location>
</feature>
<feature type="region of interest" description="Disordered" evidence="1">
    <location>
        <begin position="25"/>
        <end position="69"/>
    </location>
</feature>
<name>A0A150SM90_SORCE</name>